<keyword evidence="2" id="KW-1185">Reference proteome</keyword>
<accession>A0A5B7GKN0</accession>
<comment type="caution">
    <text evidence="1">The sequence shown here is derived from an EMBL/GenBank/DDBJ whole genome shotgun (WGS) entry which is preliminary data.</text>
</comment>
<dbReference type="EMBL" id="VSRR010016661">
    <property type="protein sequence ID" value="MPC59542.1"/>
    <property type="molecule type" value="Genomic_DNA"/>
</dbReference>
<evidence type="ECO:0000313" key="1">
    <source>
        <dbReference type="EMBL" id="MPC59542.1"/>
    </source>
</evidence>
<protein>
    <submittedName>
        <fullName evidence="1">Uncharacterized protein</fullName>
    </submittedName>
</protein>
<gene>
    <name evidence="1" type="ORF">E2C01_053566</name>
</gene>
<dbReference type="Proteomes" id="UP000324222">
    <property type="component" value="Unassembled WGS sequence"/>
</dbReference>
<proteinExistence type="predicted"/>
<organism evidence="1 2">
    <name type="scientific">Portunus trituberculatus</name>
    <name type="common">Swimming crab</name>
    <name type="synonym">Neptunus trituberculatus</name>
    <dbReference type="NCBI Taxonomy" id="210409"/>
    <lineage>
        <taxon>Eukaryota</taxon>
        <taxon>Metazoa</taxon>
        <taxon>Ecdysozoa</taxon>
        <taxon>Arthropoda</taxon>
        <taxon>Crustacea</taxon>
        <taxon>Multicrustacea</taxon>
        <taxon>Malacostraca</taxon>
        <taxon>Eumalacostraca</taxon>
        <taxon>Eucarida</taxon>
        <taxon>Decapoda</taxon>
        <taxon>Pleocyemata</taxon>
        <taxon>Brachyura</taxon>
        <taxon>Eubrachyura</taxon>
        <taxon>Portunoidea</taxon>
        <taxon>Portunidae</taxon>
        <taxon>Portuninae</taxon>
        <taxon>Portunus</taxon>
    </lineage>
</organism>
<name>A0A5B7GKN0_PORTR</name>
<reference evidence="1 2" key="1">
    <citation type="submission" date="2019-05" db="EMBL/GenBank/DDBJ databases">
        <title>Another draft genome of Portunus trituberculatus and its Hox gene families provides insights of decapod evolution.</title>
        <authorList>
            <person name="Jeong J.-H."/>
            <person name="Song I."/>
            <person name="Kim S."/>
            <person name="Choi T."/>
            <person name="Kim D."/>
            <person name="Ryu S."/>
            <person name="Kim W."/>
        </authorList>
    </citation>
    <scope>NUCLEOTIDE SEQUENCE [LARGE SCALE GENOMIC DNA]</scope>
    <source>
        <tissue evidence="1">Muscle</tissue>
    </source>
</reference>
<sequence length="112" mass="12077">MGEDVRSAAVHMLCCSAAELSIGSMYEAAVLEHLVSDFILRNVTGAMSYQGKSVVTQTKREKQLKVSRAGVLNRVFAPLGDAPLGGASLVPKGCRDTCENFKKIYVISCAFY</sequence>
<evidence type="ECO:0000313" key="2">
    <source>
        <dbReference type="Proteomes" id="UP000324222"/>
    </source>
</evidence>
<dbReference type="AlphaFoldDB" id="A0A5B7GKN0"/>